<reference evidence="7 8" key="1">
    <citation type="journal article" date="2021" name="bioRxiv">
        <title>Unraveling nitrogen, sulfur and carbon metabolic pathways and microbial community transcriptional responses to substrate deprivation and toxicity stresses in a bioreactor mimicking anoxic brackish coastal sediment conditions.</title>
        <authorList>
            <person name="Martins P.D."/>
            <person name="Echeveste M.J."/>
            <person name="Arshad A."/>
            <person name="Kurth J."/>
            <person name="Ouboter H."/>
            <person name="Jetten M.S.M."/>
            <person name="Welte C.U."/>
        </authorList>
    </citation>
    <scope>NUCLEOTIDE SEQUENCE [LARGE SCALE GENOMIC DNA]</scope>
    <source>
        <strain evidence="7">MAG_38</strain>
    </source>
</reference>
<dbReference type="GO" id="GO:0004540">
    <property type="term" value="F:RNA nuclease activity"/>
    <property type="evidence" value="ECO:0007669"/>
    <property type="project" value="InterPro"/>
</dbReference>
<evidence type="ECO:0000256" key="3">
    <source>
        <dbReference type="ARBA" id="ARBA00022723"/>
    </source>
</evidence>
<dbReference type="GO" id="GO:0000287">
    <property type="term" value="F:magnesium ion binding"/>
    <property type="evidence" value="ECO:0007669"/>
    <property type="project" value="UniProtKB-UniRule"/>
</dbReference>
<dbReference type="InterPro" id="IPR002716">
    <property type="entry name" value="PIN_dom"/>
</dbReference>
<feature type="binding site" evidence="5">
    <location>
        <position position="100"/>
    </location>
    <ligand>
        <name>Mg(2+)</name>
        <dbReference type="ChEBI" id="CHEBI:18420"/>
    </ligand>
</feature>
<dbReference type="EMBL" id="JAIOIU010000148">
    <property type="protein sequence ID" value="MBZ0160793.1"/>
    <property type="molecule type" value="Genomic_DNA"/>
</dbReference>
<evidence type="ECO:0000256" key="4">
    <source>
        <dbReference type="ARBA" id="ARBA00022801"/>
    </source>
</evidence>
<dbReference type="GO" id="GO:0016787">
    <property type="term" value="F:hydrolase activity"/>
    <property type="evidence" value="ECO:0007669"/>
    <property type="project" value="UniProtKB-KW"/>
</dbReference>
<feature type="domain" description="PIN" evidence="6">
    <location>
        <begin position="6"/>
        <end position="125"/>
    </location>
</feature>
<sequence>MSEKFVLDSFALVALFHKESGWQRVQAALYEQEKANSRAFLNWINWGEFFYIVKRRVGAAKAEEALGRLEQLPLELVPLDLPLVRAAAEIKSEHTVSYADAFCVATAHRVNATILTSDQEFRAVEHLVKIRWLTG</sequence>
<keyword evidence="5" id="KW-0800">Toxin</keyword>
<dbReference type="HAMAP" id="MF_00265">
    <property type="entry name" value="VapC_Nob1"/>
    <property type="match status" value="1"/>
</dbReference>
<keyword evidence="5" id="KW-0460">Magnesium</keyword>
<dbReference type="InterPro" id="IPR022907">
    <property type="entry name" value="VapC_family"/>
</dbReference>
<dbReference type="GO" id="GO:0090729">
    <property type="term" value="F:toxin activity"/>
    <property type="evidence" value="ECO:0007669"/>
    <property type="project" value="UniProtKB-KW"/>
</dbReference>
<gene>
    <name evidence="5" type="primary">vapC</name>
    <name evidence="7" type="ORF">K8G79_11770</name>
</gene>
<comment type="function">
    <text evidence="5">Toxic component of a toxin-antitoxin (TA) system. An RNase.</text>
</comment>
<dbReference type="AlphaFoldDB" id="A0AAJ1AKI7"/>
<evidence type="ECO:0000259" key="6">
    <source>
        <dbReference type="Pfam" id="PF01850"/>
    </source>
</evidence>
<dbReference type="Gene3D" id="3.40.50.1010">
    <property type="entry name" value="5'-nuclease"/>
    <property type="match status" value="1"/>
</dbReference>
<keyword evidence="1 5" id="KW-1277">Toxin-antitoxin system</keyword>
<dbReference type="Proteomes" id="UP001197609">
    <property type="component" value="Unassembled WGS sequence"/>
</dbReference>
<dbReference type="InterPro" id="IPR029060">
    <property type="entry name" value="PIN-like_dom_sf"/>
</dbReference>
<keyword evidence="2 5" id="KW-0540">Nuclease</keyword>
<evidence type="ECO:0000313" key="8">
    <source>
        <dbReference type="Proteomes" id="UP001197609"/>
    </source>
</evidence>
<organism evidence="7 8">
    <name type="scientific">Candidatus Methylomirabilis tolerans</name>
    <dbReference type="NCBI Taxonomy" id="3123416"/>
    <lineage>
        <taxon>Bacteria</taxon>
        <taxon>Candidatus Methylomirabilota</taxon>
        <taxon>Candidatus Methylomirabilia</taxon>
        <taxon>Candidatus Methylomirabilales</taxon>
        <taxon>Candidatus Methylomirabilaceae</taxon>
        <taxon>Candidatus Methylomirabilis</taxon>
    </lineage>
</organism>
<name>A0AAJ1AKI7_9BACT</name>
<dbReference type="EC" id="3.1.-.-" evidence="5"/>
<evidence type="ECO:0000256" key="5">
    <source>
        <dbReference type="HAMAP-Rule" id="MF_00265"/>
    </source>
</evidence>
<comment type="cofactor">
    <cofactor evidence="5">
        <name>Mg(2+)</name>
        <dbReference type="ChEBI" id="CHEBI:18420"/>
    </cofactor>
</comment>
<evidence type="ECO:0000256" key="2">
    <source>
        <dbReference type="ARBA" id="ARBA00022722"/>
    </source>
</evidence>
<evidence type="ECO:0000256" key="1">
    <source>
        <dbReference type="ARBA" id="ARBA00022649"/>
    </source>
</evidence>
<feature type="binding site" evidence="5">
    <location>
        <position position="8"/>
    </location>
    <ligand>
        <name>Mg(2+)</name>
        <dbReference type="ChEBI" id="CHEBI:18420"/>
    </ligand>
</feature>
<dbReference type="SUPFAM" id="SSF88723">
    <property type="entry name" value="PIN domain-like"/>
    <property type="match status" value="1"/>
</dbReference>
<keyword evidence="4 5" id="KW-0378">Hydrolase</keyword>
<evidence type="ECO:0000313" key="7">
    <source>
        <dbReference type="EMBL" id="MBZ0160793.1"/>
    </source>
</evidence>
<proteinExistence type="inferred from homology"/>
<protein>
    <recommendedName>
        <fullName evidence="5">Ribonuclease VapC</fullName>
        <shortName evidence="5">RNase VapC</shortName>
        <ecNumber evidence="5">3.1.-.-</ecNumber>
    </recommendedName>
    <alternativeName>
        <fullName evidence="5">Toxin VapC</fullName>
    </alternativeName>
</protein>
<comment type="similarity">
    <text evidence="5">Belongs to the PINc/VapC protein family.</text>
</comment>
<dbReference type="Pfam" id="PF01850">
    <property type="entry name" value="PIN"/>
    <property type="match status" value="1"/>
</dbReference>
<dbReference type="CDD" id="cd18689">
    <property type="entry name" value="PIN_VapC-like"/>
    <property type="match status" value="1"/>
</dbReference>
<keyword evidence="3 5" id="KW-0479">Metal-binding</keyword>
<accession>A0AAJ1AKI7</accession>
<comment type="caution">
    <text evidence="7">The sequence shown here is derived from an EMBL/GenBank/DDBJ whole genome shotgun (WGS) entry which is preliminary data.</text>
</comment>